<dbReference type="KEGG" id="naci:NUH88_12020"/>
<dbReference type="EMBL" id="CP102480">
    <property type="protein sequence ID" value="UUX48144.1"/>
    <property type="molecule type" value="Genomic_DNA"/>
</dbReference>
<dbReference type="PANTHER" id="PTHR33570">
    <property type="entry name" value="4-CARBOXYMUCONOLACTONE DECARBOXYLASE FAMILY PROTEIN"/>
    <property type="match status" value="1"/>
</dbReference>
<reference evidence="2" key="1">
    <citation type="submission" date="2022-08" db="EMBL/GenBank/DDBJ databases">
        <title>Nisaea acidiphila sp. nov., isolated from a marine algal debris and emended description of the genus Nisaea Urios et al. 2008.</title>
        <authorList>
            <person name="Kwon K."/>
        </authorList>
    </citation>
    <scope>NUCLEOTIDE SEQUENCE</scope>
    <source>
        <strain evidence="2">MEBiC11861</strain>
    </source>
</reference>
<dbReference type="SUPFAM" id="SSF69118">
    <property type="entry name" value="AhpD-like"/>
    <property type="match status" value="1"/>
</dbReference>
<evidence type="ECO:0000259" key="1">
    <source>
        <dbReference type="Pfam" id="PF02627"/>
    </source>
</evidence>
<name>A0A9J7AKX4_9PROT</name>
<organism evidence="2 3">
    <name type="scientific">Nisaea acidiphila</name>
    <dbReference type="NCBI Taxonomy" id="1862145"/>
    <lineage>
        <taxon>Bacteria</taxon>
        <taxon>Pseudomonadati</taxon>
        <taxon>Pseudomonadota</taxon>
        <taxon>Alphaproteobacteria</taxon>
        <taxon>Rhodospirillales</taxon>
        <taxon>Thalassobaculaceae</taxon>
        <taxon>Nisaea</taxon>
    </lineage>
</organism>
<dbReference type="AlphaFoldDB" id="A0A9J7AKX4"/>
<proteinExistence type="predicted"/>
<protein>
    <submittedName>
        <fullName evidence="2">Carboxymuconolactone decarboxylase family protein</fullName>
    </submittedName>
</protein>
<evidence type="ECO:0000313" key="2">
    <source>
        <dbReference type="EMBL" id="UUX48144.1"/>
    </source>
</evidence>
<sequence length="126" mass="14206">MDLDQMFEQGMETRKKVLGKEYVENSFNNADEFSMILQKFVTTHAWGACWGREGLDLKTRSMLNLAMLSAMGREHELRLHLVGALNNGVTKNEMAEIFIQVATYAGFPAAVTAFKVAREVFKEQGV</sequence>
<gene>
    <name evidence="2" type="ORF">NUH88_12020</name>
</gene>
<evidence type="ECO:0000313" key="3">
    <source>
        <dbReference type="Proteomes" id="UP001060336"/>
    </source>
</evidence>
<dbReference type="Gene3D" id="1.20.1290.10">
    <property type="entry name" value="AhpD-like"/>
    <property type="match status" value="1"/>
</dbReference>
<dbReference type="Pfam" id="PF02627">
    <property type="entry name" value="CMD"/>
    <property type="match status" value="1"/>
</dbReference>
<dbReference type="Proteomes" id="UP001060336">
    <property type="component" value="Chromosome"/>
</dbReference>
<dbReference type="GO" id="GO:0051920">
    <property type="term" value="F:peroxiredoxin activity"/>
    <property type="evidence" value="ECO:0007669"/>
    <property type="project" value="InterPro"/>
</dbReference>
<dbReference type="InterPro" id="IPR029032">
    <property type="entry name" value="AhpD-like"/>
</dbReference>
<dbReference type="RefSeq" id="WP_257766652.1">
    <property type="nucleotide sequence ID" value="NZ_CP102480.1"/>
</dbReference>
<accession>A0A9J7AKX4</accession>
<feature type="domain" description="Carboxymuconolactone decarboxylase-like" evidence="1">
    <location>
        <begin position="37"/>
        <end position="119"/>
    </location>
</feature>
<dbReference type="InterPro" id="IPR052512">
    <property type="entry name" value="4CMD/NDH-1_regulator"/>
</dbReference>
<dbReference type="PANTHER" id="PTHR33570:SF2">
    <property type="entry name" value="CARBOXYMUCONOLACTONE DECARBOXYLASE-LIKE DOMAIN-CONTAINING PROTEIN"/>
    <property type="match status" value="1"/>
</dbReference>
<dbReference type="InterPro" id="IPR003779">
    <property type="entry name" value="CMD-like"/>
</dbReference>
<keyword evidence="3" id="KW-1185">Reference proteome</keyword>